<dbReference type="eggNOG" id="ENOG50334RK">
    <property type="taxonomic scope" value="Bacteria"/>
</dbReference>
<keyword evidence="1" id="KW-0472">Membrane</keyword>
<dbReference type="OrthoDB" id="8117471at2"/>
<feature type="transmembrane region" description="Helical" evidence="1">
    <location>
        <begin position="93"/>
        <end position="116"/>
    </location>
</feature>
<dbReference type="RefSeq" id="WP_005856874.1">
    <property type="nucleotide sequence ID" value="NZ_AAYA01000003.1"/>
</dbReference>
<dbReference type="AlphaFoldDB" id="A3K0J1"/>
<keyword evidence="1" id="KW-1133">Transmembrane helix</keyword>
<reference evidence="2 3" key="1">
    <citation type="submission" date="2006-06" db="EMBL/GenBank/DDBJ databases">
        <authorList>
            <person name="Moran M.A."/>
            <person name="Ferriera S."/>
            <person name="Johnson J."/>
            <person name="Kravitz S."/>
            <person name="Beeson K."/>
            <person name="Sutton G."/>
            <person name="Rogers Y.-H."/>
            <person name="Friedman R."/>
            <person name="Frazier M."/>
            <person name="Venter J.C."/>
        </authorList>
    </citation>
    <scope>NUCLEOTIDE SEQUENCE [LARGE SCALE GENOMIC DNA]</scope>
    <source>
        <strain evidence="2 3">E-37</strain>
    </source>
</reference>
<comment type="caution">
    <text evidence="2">The sequence shown here is derived from an EMBL/GenBank/DDBJ whole genome shotgun (WGS) entry which is preliminary data.</text>
</comment>
<accession>A3K0J1</accession>
<dbReference type="EMBL" id="AAYA01000003">
    <property type="protein sequence ID" value="EBA09306.1"/>
    <property type="molecule type" value="Genomic_DNA"/>
</dbReference>
<name>A3K0J1_SAGS3</name>
<evidence type="ECO:0000256" key="1">
    <source>
        <dbReference type="SAM" id="Phobius"/>
    </source>
</evidence>
<gene>
    <name evidence="2" type="ORF">SSE37_23729</name>
</gene>
<organism evidence="2 3">
    <name type="scientific">Sagittula stellata (strain ATCC 700073 / DSM 11524 / E-37)</name>
    <dbReference type="NCBI Taxonomy" id="388399"/>
    <lineage>
        <taxon>Bacteria</taxon>
        <taxon>Pseudomonadati</taxon>
        <taxon>Pseudomonadota</taxon>
        <taxon>Alphaproteobacteria</taxon>
        <taxon>Rhodobacterales</taxon>
        <taxon>Roseobacteraceae</taxon>
        <taxon>Sagittula</taxon>
    </lineage>
</organism>
<sequence length="125" mass="12987">MADTAPTRAALAALIAIHGLMLFALYTQTPPHPPLDTPLFALGPFLTATLAACVAAWIMADRPRGGPVLQVVAALLALISLGPQKYVDPAFPGIWPAVIAGQIAIATLLVQAARAFRIGKDSAPR</sequence>
<feature type="transmembrane region" description="Helical" evidence="1">
    <location>
        <begin position="9"/>
        <end position="27"/>
    </location>
</feature>
<evidence type="ECO:0000313" key="2">
    <source>
        <dbReference type="EMBL" id="EBA09306.1"/>
    </source>
</evidence>
<dbReference type="Proteomes" id="UP000005713">
    <property type="component" value="Unassembled WGS sequence"/>
</dbReference>
<protein>
    <submittedName>
        <fullName evidence="2">Uncharacterized protein</fullName>
    </submittedName>
</protein>
<keyword evidence="3" id="KW-1185">Reference proteome</keyword>
<evidence type="ECO:0000313" key="3">
    <source>
        <dbReference type="Proteomes" id="UP000005713"/>
    </source>
</evidence>
<feature type="transmembrane region" description="Helical" evidence="1">
    <location>
        <begin position="39"/>
        <end position="60"/>
    </location>
</feature>
<keyword evidence="1" id="KW-0812">Transmembrane</keyword>
<proteinExistence type="predicted"/>
<feature type="transmembrane region" description="Helical" evidence="1">
    <location>
        <begin position="67"/>
        <end position="87"/>
    </location>
</feature>